<keyword evidence="1" id="KW-0472">Membrane</keyword>
<evidence type="ECO:0000313" key="2">
    <source>
        <dbReference type="EMBL" id="WUM19380.1"/>
    </source>
</evidence>
<dbReference type="Proteomes" id="UP001432128">
    <property type="component" value="Chromosome"/>
</dbReference>
<protein>
    <submittedName>
        <fullName evidence="2">Uncharacterized protein</fullName>
    </submittedName>
</protein>
<dbReference type="EMBL" id="CP108021">
    <property type="protein sequence ID" value="WUM19380.1"/>
    <property type="molecule type" value="Genomic_DNA"/>
</dbReference>
<proteinExistence type="predicted"/>
<dbReference type="KEGG" id="whr:OG579_16975"/>
<sequence length="42" mass="4479">MTALDSPNDTVGWWSAIKVGAGTAVLCITPIWLAPHLVSWLS</sequence>
<evidence type="ECO:0000313" key="3">
    <source>
        <dbReference type="Proteomes" id="UP001432128"/>
    </source>
</evidence>
<dbReference type="AlphaFoldDB" id="A0AAU4K071"/>
<gene>
    <name evidence="2" type="ORF">OG579_16975</name>
</gene>
<keyword evidence="1" id="KW-1133">Transmembrane helix</keyword>
<organism evidence="2 3">
    <name type="scientific">Williamsia herbipolensis</name>
    <dbReference type="NCBI Taxonomy" id="1603258"/>
    <lineage>
        <taxon>Bacteria</taxon>
        <taxon>Bacillati</taxon>
        <taxon>Actinomycetota</taxon>
        <taxon>Actinomycetes</taxon>
        <taxon>Mycobacteriales</taxon>
        <taxon>Nocardiaceae</taxon>
        <taxon>Williamsia</taxon>
    </lineage>
</organism>
<keyword evidence="3" id="KW-1185">Reference proteome</keyword>
<accession>A0AAU4K071</accession>
<name>A0AAU4K071_9NOCA</name>
<reference evidence="2 3" key="1">
    <citation type="submission" date="2022-10" db="EMBL/GenBank/DDBJ databases">
        <title>The complete genomes of actinobacterial strains from the NBC collection.</title>
        <authorList>
            <person name="Joergensen T.S."/>
            <person name="Alvarez Arevalo M."/>
            <person name="Sterndorff E.B."/>
            <person name="Faurdal D."/>
            <person name="Vuksanovic O."/>
            <person name="Mourched A.-S."/>
            <person name="Charusanti P."/>
            <person name="Shaw S."/>
            <person name="Blin K."/>
            <person name="Weber T."/>
        </authorList>
    </citation>
    <scope>NUCLEOTIDE SEQUENCE [LARGE SCALE GENOMIC DNA]</scope>
    <source>
        <strain evidence="2 3">NBC_00319</strain>
    </source>
</reference>
<dbReference type="RefSeq" id="WP_328856889.1">
    <property type="nucleotide sequence ID" value="NZ_CP108021.1"/>
</dbReference>
<feature type="transmembrane region" description="Helical" evidence="1">
    <location>
        <begin position="12"/>
        <end position="34"/>
    </location>
</feature>
<evidence type="ECO:0000256" key="1">
    <source>
        <dbReference type="SAM" id="Phobius"/>
    </source>
</evidence>
<keyword evidence="1" id="KW-0812">Transmembrane</keyword>